<evidence type="ECO:0000313" key="3">
    <source>
        <dbReference type="EMBL" id="GAA0377899.1"/>
    </source>
</evidence>
<evidence type="ECO:0000256" key="2">
    <source>
        <dbReference type="RuleBase" id="RU000363"/>
    </source>
</evidence>
<dbReference type="InterPro" id="IPR002347">
    <property type="entry name" value="SDR_fam"/>
</dbReference>
<protein>
    <submittedName>
        <fullName evidence="3">SDR family oxidoreductase</fullName>
    </submittedName>
</protein>
<proteinExistence type="inferred from homology"/>
<dbReference type="PRINTS" id="PR00080">
    <property type="entry name" value="SDRFAMILY"/>
</dbReference>
<reference evidence="3 4" key="1">
    <citation type="journal article" date="2019" name="Int. J. Syst. Evol. Microbiol.">
        <title>The Global Catalogue of Microorganisms (GCM) 10K type strain sequencing project: providing services to taxonomists for standard genome sequencing and annotation.</title>
        <authorList>
            <consortium name="The Broad Institute Genomics Platform"/>
            <consortium name="The Broad Institute Genome Sequencing Center for Infectious Disease"/>
            <person name="Wu L."/>
            <person name="Ma J."/>
        </authorList>
    </citation>
    <scope>NUCLEOTIDE SEQUENCE [LARGE SCALE GENOMIC DNA]</scope>
    <source>
        <strain evidence="3 4">JCM 13476</strain>
    </source>
</reference>
<gene>
    <name evidence="3" type="ORF">GCM10009093_01290</name>
</gene>
<dbReference type="EMBL" id="BAAAEJ010000001">
    <property type="protein sequence ID" value="GAA0377899.1"/>
    <property type="molecule type" value="Genomic_DNA"/>
</dbReference>
<dbReference type="Proteomes" id="UP001500791">
    <property type="component" value="Unassembled WGS sequence"/>
</dbReference>
<evidence type="ECO:0000256" key="1">
    <source>
        <dbReference type="ARBA" id="ARBA00006484"/>
    </source>
</evidence>
<evidence type="ECO:0000313" key="4">
    <source>
        <dbReference type="Proteomes" id="UP001500791"/>
    </source>
</evidence>
<dbReference type="SUPFAM" id="SSF51735">
    <property type="entry name" value="NAD(P)-binding Rossmann-fold domains"/>
    <property type="match status" value="1"/>
</dbReference>
<dbReference type="Pfam" id="PF00106">
    <property type="entry name" value="adh_short"/>
    <property type="match status" value="1"/>
</dbReference>
<comment type="caution">
    <text evidence="3">The sequence shown here is derived from an EMBL/GenBank/DDBJ whole genome shotgun (WGS) entry which is preliminary data.</text>
</comment>
<dbReference type="RefSeq" id="WP_167178901.1">
    <property type="nucleotide sequence ID" value="NZ_BAAAEJ010000001.1"/>
</dbReference>
<dbReference type="PRINTS" id="PR00081">
    <property type="entry name" value="GDHRDH"/>
</dbReference>
<dbReference type="PANTHER" id="PTHR42760">
    <property type="entry name" value="SHORT-CHAIN DEHYDROGENASES/REDUCTASES FAMILY MEMBER"/>
    <property type="match status" value="1"/>
</dbReference>
<comment type="similarity">
    <text evidence="1 2">Belongs to the short-chain dehydrogenases/reductases (SDR) family.</text>
</comment>
<name>A0ABN0XZE2_9CAUL</name>
<organism evidence="3 4">
    <name type="scientific">Brevundimonas terrae</name>
    <dbReference type="NCBI Taxonomy" id="363631"/>
    <lineage>
        <taxon>Bacteria</taxon>
        <taxon>Pseudomonadati</taxon>
        <taxon>Pseudomonadota</taxon>
        <taxon>Alphaproteobacteria</taxon>
        <taxon>Caulobacterales</taxon>
        <taxon>Caulobacteraceae</taxon>
        <taxon>Brevundimonas</taxon>
    </lineage>
</organism>
<sequence>MPHIVTVITGASGILGQALVEAALARGDRVAGIDFGAIQRPDSEHFLGLSGVDLTAPDAAQAAIDKVAHHFGRIDNLLNAVGGFVWQMTDGPLESWDRMHRMNLVTVLNACRAALPHLQAQERGHIVNVGALGALTAGAGLGAYAASKAGVHKLTEALAEETKTQGLCVNAVLPSIIDTPTNRADMPDADFTTWVQPAQLATIMLFLASHDASSITGALLPVRGRV</sequence>
<dbReference type="PANTHER" id="PTHR42760:SF135">
    <property type="entry name" value="BLL7886 PROTEIN"/>
    <property type="match status" value="1"/>
</dbReference>
<dbReference type="Gene3D" id="3.40.50.720">
    <property type="entry name" value="NAD(P)-binding Rossmann-like Domain"/>
    <property type="match status" value="1"/>
</dbReference>
<accession>A0ABN0XZE2</accession>
<keyword evidence="4" id="KW-1185">Reference proteome</keyword>
<dbReference type="InterPro" id="IPR036291">
    <property type="entry name" value="NAD(P)-bd_dom_sf"/>
</dbReference>